<keyword evidence="9 15" id="KW-1133">Transmembrane helix</keyword>
<feature type="compositionally biased region" description="Acidic residues" evidence="14">
    <location>
        <begin position="243"/>
        <end position="256"/>
    </location>
</feature>
<dbReference type="InterPro" id="IPR025199">
    <property type="entry name" value="FtsK_4TM"/>
</dbReference>
<feature type="compositionally biased region" description="Basic and acidic residues" evidence="14">
    <location>
        <begin position="281"/>
        <end position="291"/>
    </location>
</feature>
<name>A0AAP3FAY2_9BACT</name>
<dbReference type="GO" id="GO:0007059">
    <property type="term" value="P:chromosome segregation"/>
    <property type="evidence" value="ECO:0007669"/>
    <property type="project" value="UniProtKB-KW"/>
</dbReference>
<dbReference type="SMART" id="SM00843">
    <property type="entry name" value="Ftsk_gamma"/>
    <property type="match status" value="1"/>
</dbReference>
<keyword evidence="11 15" id="KW-0472">Membrane</keyword>
<dbReference type="PANTHER" id="PTHR22683:SF41">
    <property type="entry name" value="DNA TRANSLOCASE FTSK"/>
    <property type="match status" value="1"/>
</dbReference>
<dbReference type="Pfam" id="PF01580">
    <property type="entry name" value="FtsK_SpoIIIE"/>
    <property type="match status" value="1"/>
</dbReference>
<feature type="region of interest" description="Disordered" evidence="14">
    <location>
        <begin position="779"/>
        <end position="803"/>
    </location>
</feature>
<evidence type="ECO:0000256" key="6">
    <source>
        <dbReference type="ARBA" id="ARBA00022741"/>
    </source>
</evidence>
<dbReference type="InterPro" id="IPR036388">
    <property type="entry name" value="WH-like_DNA-bd_sf"/>
</dbReference>
<protein>
    <submittedName>
        <fullName evidence="17">DNA translocase FtsK</fullName>
    </submittedName>
</protein>
<dbReference type="RefSeq" id="WP_264966752.1">
    <property type="nucleotide sequence ID" value="NZ_JAPDVK010000004.1"/>
</dbReference>
<evidence type="ECO:0000259" key="16">
    <source>
        <dbReference type="PROSITE" id="PS50901"/>
    </source>
</evidence>
<evidence type="ECO:0000256" key="14">
    <source>
        <dbReference type="SAM" id="MobiDB-lite"/>
    </source>
</evidence>
<feature type="transmembrane region" description="Helical" evidence="15">
    <location>
        <begin position="173"/>
        <end position="191"/>
    </location>
</feature>
<dbReference type="InterPro" id="IPR050206">
    <property type="entry name" value="FtsK/SpoIIIE/SftA"/>
</dbReference>
<feature type="domain" description="FtsK" evidence="16">
    <location>
        <begin position="522"/>
        <end position="727"/>
    </location>
</feature>
<dbReference type="InterPro" id="IPR027417">
    <property type="entry name" value="P-loop_NTPase"/>
</dbReference>
<evidence type="ECO:0000313" key="17">
    <source>
        <dbReference type="EMBL" id="MCW4129204.1"/>
    </source>
</evidence>
<dbReference type="SUPFAM" id="SSF46785">
    <property type="entry name" value="Winged helix' DNA-binding domain"/>
    <property type="match status" value="1"/>
</dbReference>
<feature type="transmembrane region" description="Helical" evidence="15">
    <location>
        <begin position="89"/>
        <end position="114"/>
    </location>
</feature>
<keyword evidence="12" id="KW-0131">Cell cycle</keyword>
<reference evidence="17" key="1">
    <citation type="submission" date="2022-11" db="EMBL/GenBank/DDBJ databases">
        <title>Genomic repertoires linked with pathogenic potency of arthritogenic Prevotella copri isolated from the gut of rheumatoid arthritis patients.</title>
        <authorList>
            <person name="Nii T."/>
            <person name="Maeda Y."/>
            <person name="Motooka D."/>
            <person name="Naito M."/>
            <person name="Matsumoto Y."/>
            <person name="Ogawa T."/>
            <person name="Oguro-Igashira E."/>
            <person name="Kishikawa T."/>
            <person name="Yamashita M."/>
            <person name="Koizumi S."/>
            <person name="Kurakawa T."/>
            <person name="Okumura R."/>
            <person name="Kayama H."/>
            <person name="Murakami M."/>
            <person name="Sakaguchi T."/>
            <person name="Das B."/>
            <person name="Nakamura S."/>
            <person name="Okada Y."/>
            <person name="Kumanogoh A."/>
            <person name="Takeda K."/>
        </authorList>
    </citation>
    <scope>NUCLEOTIDE SEQUENCE</scope>
    <source>
        <strain evidence="17">F3-75</strain>
    </source>
</reference>
<dbReference type="PANTHER" id="PTHR22683">
    <property type="entry name" value="SPORULATION PROTEIN RELATED"/>
    <property type="match status" value="1"/>
</dbReference>
<feature type="binding site" evidence="13">
    <location>
        <begin position="540"/>
        <end position="547"/>
    </location>
    <ligand>
        <name>ATP</name>
        <dbReference type="ChEBI" id="CHEBI:30616"/>
    </ligand>
</feature>
<comment type="subcellular location">
    <subcellularLocation>
        <location evidence="1">Cell membrane</location>
        <topology evidence="1">Multi-pass membrane protein</topology>
    </subcellularLocation>
</comment>
<keyword evidence="7" id="KW-0159">Chromosome partition</keyword>
<evidence type="ECO:0000256" key="7">
    <source>
        <dbReference type="ARBA" id="ARBA00022829"/>
    </source>
</evidence>
<organism evidence="17 18">
    <name type="scientific">Segatella copri</name>
    <dbReference type="NCBI Taxonomy" id="165179"/>
    <lineage>
        <taxon>Bacteria</taxon>
        <taxon>Pseudomonadati</taxon>
        <taxon>Bacteroidota</taxon>
        <taxon>Bacteroidia</taxon>
        <taxon>Bacteroidales</taxon>
        <taxon>Prevotellaceae</taxon>
        <taxon>Segatella</taxon>
    </lineage>
</organism>
<dbReference type="Proteomes" id="UP001209344">
    <property type="component" value="Unassembled WGS sequence"/>
</dbReference>
<dbReference type="Gene3D" id="1.10.10.10">
    <property type="entry name" value="Winged helix-like DNA-binding domain superfamily/Winged helix DNA-binding domain"/>
    <property type="match status" value="1"/>
</dbReference>
<dbReference type="EMBL" id="JAPDVK010000004">
    <property type="protein sequence ID" value="MCW4129204.1"/>
    <property type="molecule type" value="Genomic_DNA"/>
</dbReference>
<dbReference type="Gene3D" id="3.30.980.40">
    <property type="match status" value="1"/>
</dbReference>
<evidence type="ECO:0000256" key="8">
    <source>
        <dbReference type="ARBA" id="ARBA00022840"/>
    </source>
</evidence>
<dbReference type="InterPro" id="IPR041027">
    <property type="entry name" value="FtsK_alpha"/>
</dbReference>
<dbReference type="InterPro" id="IPR018541">
    <property type="entry name" value="Ftsk_gamma"/>
</dbReference>
<sequence>MAKKRTSGKTKSFSEAIGLQYIFNNTITDFFLGLALLVVAIVMMLAMISFLSTGAADQSLLENLQPGEWTNTQQMFQNYCGSLGAILSYWLMAVNFGFPAFLIPCFVVMVAFQLMNVYRVNLWKWFFCMMVVMIWSSVTFAKFLTPIFGSLIFNPGGKHGMFVVQTLENVIGPPGLTAILLFVAIAFLTYITTETITIVRKALNPIGYISNKVKFEITNHREKQEEDNAIDEAYRNAAQGVVQDEEDEEDEMDENSETSQTKETTPNQGAAEIQESSLQQEMDKEQKDGNEKTASPIDLDAAAADDSQQADADKNVAAPSLIQQQRELRAQRAERERQEMAAAAAASAHIGMDISVATGEEKATSNTVSNAEVLNTPINPKEPFTRYKYPTLNLLKKYDDQEVSIDEEEQKANKNRIIEVLGNFGVQIKTIRATVGPTITLYEIQPAEGVRISKIKNLEDDIALSLAALGIRIIAPIPGKGTIGIEVPNAKANIVSMESILNSKKFQETKMELPIALGKTITNEVFMVDLAKIPHLLVAGATGQGKSVGLNAIITSLLYKKHPNELKLVLIDPKKVEFSVYSRITNKFMAAVPDEEEPIITDVTKVVRTLNSLCVLMDSRYDLLKKAGARNIKEYNQKYVNHRLKLTDGHEFMPYIVVIIDEFGDLIMTAGKEVELPIARIAQLARAVGIHMIIATQRPTTSIITGNIKANFPGRIAFKVTSAIDSKTILDRTGANQLIGRGDMLYLNGNEPVRVQCAFVDTPEIERINEYICDQPGPIEPMELPEPASEDGGAGGGGSVDARNLDPYFEEAAHAIVLSQQGSTSMIQRRFSIGYNRAGRLMDQLEAAGIVGAAQGSKPREVLLQDENQLNTLLMQLRNS</sequence>
<dbReference type="InterPro" id="IPR002543">
    <property type="entry name" value="FtsK_dom"/>
</dbReference>
<dbReference type="GO" id="GO:0051301">
    <property type="term" value="P:cell division"/>
    <property type="evidence" value="ECO:0007669"/>
    <property type="project" value="UniProtKB-KW"/>
</dbReference>
<feature type="transmembrane region" description="Helical" evidence="15">
    <location>
        <begin position="30"/>
        <end position="51"/>
    </location>
</feature>
<keyword evidence="5 15" id="KW-0812">Transmembrane</keyword>
<keyword evidence="10" id="KW-0238">DNA-binding</keyword>
<evidence type="ECO:0000256" key="4">
    <source>
        <dbReference type="ARBA" id="ARBA00022618"/>
    </source>
</evidence>
<evidence type="ECO:0000256" key="9">
    <source>
        <dbReference type="ARBA" id="ARBA00022989"/>
    </source>
</evidence>
<accession>A0AAP3FAY2</accession>
<dbReference type="GO" id="GO:0005524">
    <property type="term" value="F:ATP binding"/>
    <property type="evidence" value="ECO:0007669"/>
    <property type="project" value="UniProtKB-UniRule"/>
</dbReference>
<evidence type="ECO:0000256" key="15">
    <source>
        <dbReference type="SAM" id="Phobius"/>
    </source>
</evidence>
<dbReference type="PROSITE" id="PS50901">
    <property type="entry name" value="FTSK"/>
    <property type="match status" value="1"/>
</dbReference>
<proteinExistence type="inferred from homology"/>
<evidence type="ECO:0000256" key="10">
    <source>
        <dbReference type="ARBA" id="ARBA00023125"/>
    </source>
</evidence>
<comment type="similarity">
    <text evidence="2">Belongs to the FtsK/SpoIIIE/SftA family.</text>
</comment>
<dbReference type="Pfam" id="PF17854">
    <property type="entry name" value="FtsK_alpha"/>
    <property type="match status" value="1"/>
</dbReference>
<dbReference type="InterPro" id="IPR036390">
    <property type="entry name" value="WH_DNA-bd_sf"/>
</dbReference>
<evidence type="ECO:0000256" key="5">
    <source>
        <dbReference type="ARBA" id="ARBA00022692"/>
    </source>
</evidence>
<evidence type="ECO:0000256" key="3">
    <source>
        <dbReference type="ARBA" id="ARBA00022475"/>
    </source>
</evidence>
<gene>
    <name evidence="17" type="ORF">ONT16_13305</name>
</gene>
<feature type="transmembrane region" description="Helical" evidence="15">
    <location>
        <begin position="126"/>
        <end position="153"/>
    </location>
</feature>
<evidence type="ECO:0000256" key="12">
    <source>
        <dbReference type="ARBA" id="ARBA00023306"/>
    </source>
</evidence>
<evidence type="ECO:0000256" key="2">
    <source>
        <dbReference type="ARBA" id="ARBA00006474"/>
    </source>
</evidence>
<evidence type="ECO:0000256" key="13">
    <source>
        <dbReference type="PROSITE-ProRule" id="PRU00289"/>
    </source>
</evidence>
<dbReference type="Pfam" id="PF13491">
    <property type="entry name" value="FtsK_4TM"/>
    <property type="match status" value="1"/>
</dbReference>
<dbReference type="GO" id="GO:0005886">
    <property type="term" value="C:plasma membrane"/>
    <property type="evidence" value="ECO:0007669"/>
    <property type="project" value="UniProtKB-SubCell"/>
</dbReference>
<keyword evidence="4" id="KW-0132">Cell division</keyword>
<keyword evidence="8 13" id="KW-0067">ATP-binding</keyword>
<dbReference type="AlphaFoldDB" id="A0AAP3FAY2"/>
<feature type="compositionally biased region" description="Polar residues" evidence="14">
    <location>
        <begin position="257"/>
        <end position="280"/>
    </location>
</feature>
<dbReference type="Gene3D" id="3.40.50.300">
    <property type="entry name" value="P-loop containing nucleotide triphosphate hydrolases"/>
    <property type="match status" value="1"/>
</dbReference>
<comment type="caution">
    <text evidence="17">The sequence shown here is derived from an EMBL/GenBank/DDBJ whole genome shotgun (WGS) entry which is preliminary data.</text>
</comment>
<evidence type="ECO:0000313" key="18">
    <source>
        <dbReference type="Proteomes" id="UP001209344"/>
    </source>
</evidence>
<keyword evidence="6 13" id="KW-0547">Nucleotide-binding</keyword>
<evidence type="ECO:0000256" key="11">
    <source>
        <dbReference type="ARBA" id="ARBA00023136"/>
    </source>
</evidence>
<dbReference type="GO" id="GO:0003677">
    <property type="term" value="F:DNA binding"/>
    <property type="evidence" value="ECO:0007669"/>
    <property type="project" value="UniProtKB-KW"/>
</dbReference>
<dbReference type="SUPFAM" id="SSF52540">
    <property type="entry name" value="P-loop containing nucleoside triphosphate hydrolases"/>
    <property type="match status" value="1"/>
</dbReference>
<dbReference type="Pfam" id="PF09397">
    <property type="entry name" value="FtsK_gamma"/>
    <property type="match status" value="1"/>
</dbReference>
<evidence type="ECO:0000256" key="1">
    <source>
        <dbReference type="ARBA" id="ARBA00004651"/>
    </source>
</evidence>
<feature type="region of interest" description="Disordered" evidence="14">
    <location>
        <begin position="242"/>
        <end position="293"/>
    </location>
</feature>
<keyword evidence="3" id="KW-1003">Cell membrane</keyword>